<dbReference type="Pfam" id="PF01545">
    <property type="entry name" value="Cation_efflux"/>
    <property type="match status" value="1"/>
</dbReference>
<protein>
    <submittedName>
        <fullName evidence="10">Transporter</fullName>
    </submittedName>
</protein>
<reference evidence="10 11" key="1">
    <citation type="submission" date="2018-06" db="EMBL/GenBank/DDBJ databases">
        <title>Thermoflavimicrobium daqus sp. nov., a thermophilic microbe isolated from Moutai-flavour Daqu.</title>
        <authorList>
            <person name="Wang X."/>
            <person name="Zhou H."/>
        </authorList>
    </citation>
    <scope>NUCLEOTIDE SEQUENCE [LARGE SCALE GENOMIC DNA]</scope>
    <source>
        <strain evidence="10 11">FBKL4.011</strain>
    </source>
</reference>
<dbReference type="RefSeq" id="WP_113658468.1">
    <property type="nucleotide sequence ID" value="NZ_KZ845665.1"/>
</dbReference>
<evidence type="ECO:0000256" key="7">
    <source>
        <dbReference type="SAM" id="Phobius"/>
    </source>
</evidence>
<keyword evidence="11" id="KW-1185">Reference proteome</keyword>
<dbReference type="GO" id="GO:0016020">
    <property type="term" value="C:membrane"/>
    <property type="evidence" value="ECO:0007669"/>
    <property type="project" value="UniProtKB-SubCell"/>
</dbReference>
<evidence type="ECO:0000313" key="10">
    <source>
        <dbReference type="EMBL" id="RAL25854.1"/>
    </source>
</evidence>
<dbReference type="EMBL" id="QJKK01000003">
    <property type="protein sequence ID" value="RAL25854.1"/>
    <property type="molecule type" value="Genomic_DNA"/>
</dbReference>
<keyword evidence="5 7" id="KW-1133">Transmembrane helix</keyword>
<reference evidence="10 11" key="2">
    <citation type="submission" date="2018-06" db="EMBL/GenBank/DDBJ databases">
        <authorList>
            <person name="Zhirakovskaya E."/>
        </authorList>
    </citation>
    <scope>NUCLEOTIDE SEQUENCE [LARGE SCALE GENOMIC DNA]</scope>
    <source>
        <strain evidence="10 11">FBKL4.011</strain>
    </source>
</reference>
<evidence type="ECO:0000256" key="4">
    <source>
        <dbReference type="ARBA" id="ARBA00022692"/>
    </source>
</evidence>
<dbReference type="PANTHER" id="PTHR43840">
    <property type="entry name" value="MITOCHONDRIAL METAL TRANSPORTER 1-RELATED"/>
    <property type="match status" value="1"/>
</dbReference>
<dbReference type="InterPro" id="IPR058533">
    <property type="entry name" value="Cation_efflux_TM"/>
</dbReference>
<feature type="domain" description="Cation efflux protein cytoplasmic" evidence="9">
    <location>
        <begin position="214"/>
        <end position="285"/>
    </location>
</feature>
<feature type="transmembrane region" description="Helical" evidence="7">
    <location>
        <begin position="115"/>
        <end position="132"/>
    </location>
</feature>
<dbReference type="InterPro" id="IPR027470">
    <property type="entry name" value="Cation_efflux_CTD"/>
</dbReference>
<evidence type="ECO:0000256" key="6">
    <source>
        <dbReference type="ARBA" id="ARBA00023136"/>
    </source>
</evidence>
<accession>A0A364K6D1</accession>
<proteinExistence type="inferred from homology"/>
<comment type="caution">
    <text evidence="10">The sequence shown here is derived from an EMBL/GenBank/DDBJ whole genome shotgun (WGS) entry which is preliminary data.</text>
</comment>
<dbReference type="Pfam" id="PF16916">
    <property type="entry name" value="ZT_dimer"/>
    <property type="match status" value="1"/>
</dbReference>
<dbReference type="SUPFAM" id="SSF161111">
    <property type="entry name" value="Cation efflux protein transmembrane domain-like"/>
    <property type="match status" value="1"/>
</dbReference>
<evidence type="ECO:0000259" key="8">
    <source>
        <dbReference type="Pfam" id="PF01545"/>
    </source>
</evidence>
<evidence type="ECO:0000256" key="3">
    <source>
        <dbReference type="ARBA" id="ARBA00022448"/>
    </source>
</evidence>
<evidence type="ECO:0000256" key="2">
    <source>
        <dbReference type="ARBA" id="ARBA00008114"/>
    </source>
</evidence>
<evidence type="ECO:0000313" key="11">
    <source>
        <dbReference type="Proteomes" id="UP000251213"/>
    </source>
</evidence>
<comment type="subcellular location">
    <subcellularLocation>
        <location evidence="1">Membrane</location>
        <topology evidence="1">Multi-pass membrane protein</topology>
    </subcellularLocation>
</comment>
<dbReference type="InterPro" id="IPR002524">
    <property type="entry name" value="Cation_efflux"/>
</dbReference>
<dbReference type="Gene3D" id="3.30.70.1350">
    <property type="entry name" value="Cation efflux protein, cytoplasmic domain"/>
    <property type="match status" value="1"/>
</dbReference>
<dbReference type="InterPro" id="IPR027469">
    <property type="entry name" value="Cation_efflux_TMD_sf"/>
</dbReference>
<dbReference type="OrthoDB" id="9806522at2"/>
<dbReference type="GO" id="GO:0008324">
    <property type="term" value="F:monoatomic cation transmembrane transporter activity"/>
    <property type="evidence" value="ECO:0007669"/>
    <property type="project" value="InterPro"/>
</dbReference>
<dbReference type="NCBIfam" id="TIGR01297">
    <property type="entry name" value="CDF"/>
    <property type="match status" value="1"/>
</dbReference>
<evidence type="ECO:0000256" key="5">
    <source>
        <dbReference type="ARBA" id="ARBA00022989"/>
    </source>
</evidence>
<evidence type="ECO:0000259" key="9">
    <source>
        <dbReference type="Pfam" id="PF16916"/>
    </source>
</evidence>
<feature type="transmembrane region" description="Helical" evidence="7">
    <location>
        <begin position="12"/>
        <end position="32"/>
    </location>
</feature>
<dbReference type="FunFam" id="1.20.1510.10:FF:000006">
    <property type="entry name" value="Divalent cation efflux transporter"/>
    <property type="match status" value="1"/>
</dbReference>
<keyword evidence="6 7" id="KW-0472">Membrane</keyword>
<dbReference type="PANTHER" id="PTHR43840:SF50">
    <property type="entry name" value="MANGANESE EFFLUX SYSTEM PROTEIN MNES"/>
    <property type="match status" value="1"/>
</dbReference>
<keyword evidence="3" id="KW-0813">Transport</keyword>
<keyword evidence="4 7" id="KW-0812">Transmembrane</keyword>
<organism evidence="10 11">
    <name type="scientific">Thermoflavimicrobium daqui</name>
    <dbReference type="NCBI Taxonomy" id="2137476"/>
    <lineage>
        <taxon>Bacteria</taxon>
        <taxon>Bacillati</taxon>
        <taxon>Bacillota</taxon>
        <taxon>Bacilli</taxon>
        <taxon>Bacillales</taxon>
        <taxon>Thermoactinomycetaceae</taxon>
        <taxon>Thermoflavimicrobium</taxon>
    </lineage>
</organism>
<dbReference type="SUPFAM" id="SSF160240">
    <property type="entry name" value="Cation efflux protein cytoplasmic domain-like"/>
    <property type="match status" value="1"/>
</dbReference>
<dbReference type="Proteomes" id="UP000251213">
    <property type="component" value="Unassembled WGS sequence"/>
</dbReference>
<evidence type="ECO:0000256" key="1">
    <source>
        <dbReference type="ARBA" id="ARBA00004141"/>
    </source>
</evidence>
<gene>
    <name evidence="10" type="ORF">DL897_07195</name>
</gene>
<dbReference type="InterPro" id="IPR050291">
    <property type="entry name" value="CDF_Transporter"/>
</dbReference>
<sequence length="294" mass="32456">MESNFKNLNEKAAWLSIGTYIFLSAGKLTVGYLTHSKALTADGLNNTTDIFASIAVLIGLKFSKKPADHDHPYGHRRAESIAALIASFIMMSVAIEVCIGAGKAIFYQQTEKPDWIATWISIICAFIMFIVYRTNLQIARKTNSQAVKAAAKDNLADALVSVGAAIGIAGSQFQLPWLDPATAFLVGGIIAKTAWDIFCEATHLLTDGIEHNLLTKLSKVIAEVHGVRKIKRIKGRLHGAEIWLDVDITVDPQLNVIDSHQITEEIEKELQSRYEMVHVQIHVEPDEHINESKD</sequence>
<dbReference type="Gene3D" id="1.20.1510.10">
    <property type="entry name" value="Cation efflux protein transmembrane domain"/>
    <property type="match status" value="1"/>
</dbReference>
<dbReference type="AlphaFoldDB" id="A0A364K6D1"/>
<feature type="transmembrane region" description="Helical" evidence="7">
    <location>
        <begin position="81"/>
        <end position="103"/>
    </location>
</feature>
<dbReference type="InterPro" id="IPR036837">
    <property type="entry name" value="Cation_efflux_CTD_sf"/>
</dbReference>
<feature type="domain" description="Cation efflux protein transmembrane" evidence="8">
    <location>
        <begin position="14"/>
        <end position="205"/>
    </location>
</feature>
<name>A0A364K6D1_9BACL</name>
<comment type="similarity">
    <text evidence="2">Belongs to the cation diffusion facilitator (CDF) transporter (TC 2.A.4) family.</text>
</comment>
<feature type="transmembrane region" description="Helical" evidence="7">
    <location>
        <begin position="44"/>
        <end position="60"/>
    </location>
</feature>